<evidence type="ECO:0000256" key="1">
    <source>
        <dbReference type="SAM" id="MobiDB-lite"/>
    </source>
</evidence>
<feature type="domain" description="Transposase IS66 C-terminal" evidence="5">
    <location>
        <begin position="482"/>
        <end position="518"/>
    </location>
</feature>
<organism evidence="6 9">
    <name type="scientific">Teichococcus wenyumeiae</name>
    <dbReference type="NCBI Taxonomy" id="2478470"/>
    <lineage>
        <taxon>Bacteria</taxon>
        <taxon>Pseudomonadati</taxon>
        <taxon>Pseudomonadota</taxon>
        <taxon>Alphaproteobacteria</taxon>
        <taxon>Acetobacterales</taxon>
        <taxon>Roseomonadaceae</taxon>
        <taxon>Roseomonas</taxon>
    </lineage>
</organism>
<dbReference type="PANTHER" id="PTHR33678:SF1">
    <property type="entry name" value="BLL1576 PROTEIN"/>
    <property type="match status" value="1"/>
</dbReference>
<dbReference type="NCBIfam" id="NF033517">
    <property type="entry name" value="transpos_IS66"/>
    <property type="match status" value="1"/>
</dbReference>
<dbReference type="InterPro" id="IPR024474">
    <property type="entry name" value="Znf_dom_IS66"/>
</dbReference>
<dbReference type="Proteomes" id="UP000274097">
    <property type="component" value="Unassembled WGS sequence"/>
</dbReference>
<evidence type="ECO:0000313" key="9">
    <source>
        <dbReference type="Proteomes" id="UP000278036"/>
    </source>
</evidence>
<feature type="compositionally biased region" description="Basic and acidic residues" evidence="1">
    <location>
        <begin position="89"/>
        <end position="98"/>
    </location>
</feature>
<dbReference type="Pfam" id="PF03050">
    <property type="entry name" value="DDE_Tnp_IS66"/>
    <property type="match status" value="1"/>
</dbReference>
<feature type="domain" description="Transposase IS66 zinc-finger binding" evidence="3">
    <location>
        <begin position="129"/>
        <end position="172"/>
    </location>
</feature>
<evidence type="ECO:0000259" key="2">
    <source>
        <dbReference type="Pfam" id="PF03050"/>
    </source>
</evidence>
<feature type="region of interest" description="Disordered" evidence="1">
    <location>
        <begin position="86"/>
        <end position="118"/>
    </location>
</feature>
<dbReference type="Pfam" id="PF13817">
    <property type="entry name" value="DDE_Tnp_IS66_C"/>
    <property type="match status" value="1"/>
</dbReference>
<dbReference type="PANTHER" id="PTHR33678">
    <property type="entry name" value="BLL1576 PROTEIN"/>
    <property type="match status" value="1"/>
</dbReference>
<evidence type="ECO:0000259" key="4">
    <source>
        <dbReference type="Pfam" id="PF13007"/>
    </source>
</evidence>
<dbReference type="Pfam" id="PF13007">
    <property type="entry name" value="LZ_Tnp_IS66"/>
    <property type="match status" value="1"/>
</dbReference>
<dbReference type="Pfam" id="PF13005">
    <property type="entry name" value="zf-IS66"/>
    <property type="match status" value="1"/>
</dbReference>
<dbReference type="EMBL" id="RAQU01000067">
    <property type="protein sequence ID" value="RKK03822.1"/>
    <property type="molecule type" value="Genomic_DNA"/>
</dbReference>
<sequence length="531" mass="58054">MTPAPDHTDDVETLRAALAAEREARLAAEARATGAEARAVGAEAMITHLKLVIAKLRHDKFGASSERGRKLLDQLELELGELVATEAEDATRAEEQARTRPGAPPPRRPSRGPLPAHLPRERVVLPSPAACPCCGGKLSKLGEDVTETLEVVPRQWKVIQTVREKFSCRACDRITQPPAPFHPIARGRAGPNLLAMVLEAKFGQHLPLNRQSESYAREGVELSVSTLADWVGTAAAVLSPLHALIEAHVLAAERLHGDDTTVPLLARGKTVTARLWTYVRDDQPFAGPAPPAAVFYFSRDRTAEHPKRHLASYTGILQADAYAGFGDLYLPGRKPGAITEAACWAHFRRKVFELAEVARAPLAAEAVRRIDQVFEAERAVNRCPAADRLTHRQSVVAPLVADLRAWMLETRGRLSRHNDLAKALDYALKRWAAFTQFLSDGRVCLTNNAAERALRGVALGRKAWLFAGSDRGGERAAMIYALITTAKLNSVDPRAWLADVLARIADHPASRLDELLPWKWQRSQAPATAAA</sequence>
<evidence type="ECO:0000313" key="6">
    <source>
        <dbReference type="EMBL" id="RKK03822.1"/>
    </source>
</evidence>
<dbReference type="InterPro" id="IPR052344">
    <property type="entry name" value="Transposase-related"/>
</dbReference>
<dbReference type="InterPro" id="IPR024463">
    <property type="entry name" value="Transposase_TnpC_homeodom"/>
</dbReference>
<dbReference type="InterPro" id="IPR039552">
    <property type="entry name" value="IS66_C"/>
</dbReference>
<dbReference type="EMBL" id="RFLX01000046">
    <property type="protein sequence ID" value="RMI16904.1"/>
    <property type="molecule type" value="Genomic_DNA"/>
</dbReference>
<accession>A0A3A9JBG1</accession>
<name>A0A3A9JBG1_9PROT</name>
<evidence type="ECO:0000259" key="3">
    <source>
        <dbReference type="Pfam" id="PF13005"/>
    </source>
</evidence>
<feature type="domain" description="Transposase TnpC homeodomain" evidence="4">
    <location>
        <begin position="48"/>
        <end position="123"/>
    </location>
</feature>
<evidence type="ECO:0000313" key="8">
    <source>
        <dbReference type="Proteomes" id="UP000274097"/>
    </source>
</evidence>
<feature type="domain" description="Transposase IS66 central" evidence="2">
    <location>
        <begin position="186"/>
        <end position="474"/>
    </location>
</feature>
<dbReference type="InterPro" id="IPR004291">
    <property type="entry name" value="Transposase_IS66_central"/>
</dbReference>
<dbReference type="AlphaFoldDB" id="A0A3A9JBG1"/>
<evidence type="ECO:0000313" key="7">
    <source>
        <dbReference type="EMBL" id="RMI16904.1"/>
    </source>
</evidence>
<proteinExistence type="predicted"/>
<keyword evidence="8" id="KW-1185">Reference proteome</keyword>
<evidence type="ECO:0000259" key="5">
    <source>
        <dbReference type="Pfam" id="PF13817"/>
    </source>
</evidence>
<dbReference type="RefSeq" id="WP_120638643.1">
    <property type="nucleotide sequence ID" value="NZ_RAQU01000067.1"/>
</dbReference>
<gene>
    <name evidence="6" type="ORF">D6Z83_12525</name>
    <name evidence="7" type="ORF">EBE87_24820</name>
</gene>
<dbReference type="OrthoDB" id="9800877at2"/>
<dbReference type="InParanoid" id="A0A3A9JBG1"/>
<comment type="caution">
    <text evidence="6">The sequence shown here is derived from an EMBL/GenBank/DDBJ whole genome shotgun (WGS) entry which is preliminary data.</text>
</comment>
<dbReference type="Proteomes" id="UP000278036">
    <property type="component" value="Unassembled WGS sequence"/>
</dbReference>
<protein>
    <submittedName>
        <fullName evidence="6">IS66 family transposase</fullName>
    </submittedName>
</protein>
<reference evidence="6 9" key="1">
    <citation type="submission" date="2018-09" db="EMBL/GenBank/DDBJ databases">
        <title>Roseomonas sp. nov., isolated from feces of Tibetan antelopes in the Qinghai-Tibet plateau, China.</title>
        <authorList>
            <person name="Tian Z."/>
        </authorList>
    </citation>
    <scope>NUCLEOTIDE SEQUENCE [LARGE SCALE GENOMIC DNA]</scope>
    <source>
        <strain evidence="7 8">Z23</strain>
        <strain evidence="6 9">Z24</strain>
    </source>
</reference>